<dbReference type="SUPFAM" id="SSF50494">
    <property type="entry name" value="Trypsin-like serine proteases"/>
    <property type="match status" value="1"/>
</dbReference>
<reference evidence="2" key="1">
    <citation type="submission" date="2015-05" db="EMBL/GenBank/DDBJ databases">
        <authorList>
            <consortium name="Pathogen Informatics"/>
        </authorList>
    </citation>
    <scope>NUCLEOTIDE SEQUENCE [LARGE SCALE GENOMIC DNA]</scope>
    <source>
        <strain evidence="2">M72</strain>
    </source>
</reference>
<evidence type="ECO:0000313" key="2">
    <source>
        <dbReference type="Proteomes" id="UP000049979"/>
    </source>
</evidence>
<dbReference type="SUPFAM" id="SSF52540">
    <property type="entry name" value="P-loop containing nucleoside triphosphate hydrolases"/>
    <property type="match status" value="1"/>
</dbReference>
<dbReference type="InterPro" id="IPR009003">
    <property type="entry name" value="Peptidase_S1_PA"/>
</dbReference>
<dbReference type="OrthoDB" id="2677960at2"/>
<accession>A0A0M6WV17</accession>
<organism evidence="1 2">
    <name type="scientific">Roseburia faecis</name>
    <dbReference type="NCBI Taxonomy" id="301302"/>
    <lineage>
        <taxon>Bacteria</taxon>
        <taxon>Bacillati</taxon>
        <taxon>Bacillota</taxon>
        <taxon>Clostridia</taxon>
        <taxon>Lachnospirales</taxon>
        <taxon>Lachnospiraceae</taxon>
        <taxon>Roseburia</taxon>
    </lineage>
</organism>
<dbReference type="EMBL" id="CVRR01000033">
    <property type="protein sequence ID" value="CRL40557.1"/>
    <property type="molecule type" value="Genomic_DNA"/>
</dbReference>
<evidence type="ECO:0000313" key="1">
    <source>
        <dbReference type="EMBL" id="CRL40557.1"/>
    </source>
</evidence>
<sequence>MENHYNPLMNYAVKITYCDNYGSGVAFRTNDKIIVLTAYHIINEESFSSEDLFINIIDKGQEKKIDFKVIKSSFDIENDLAAFIIDSQFIFSKLRLVYPFIGQRVKMYGFPHVLQDSKDIHSYMLEGKVNDILPGKLFVTLNEKLGSIDTDEKETVDGYSGSGVYQINGKNVKLCGIETNVLNKSVSYNAVCGASVDVIFSLLVKLGVDEDVLVQNDVISDVVKNSDLYMSHLVTIDVLGSKKVSLEKLQNEYREGITARPEHIRKRLDVIRNKWIEQVEINFEKSNIVLIRGASGQGKTSLAYRYLLERYAEEQIICIQKLTNENSIWAILNFLKRELEDREYVLYYDVQPGDTFWGIILNAISMHLPDARLLVTVREDDYNSSNISRGSVSYEEISLELYEDEAREIYSQYEQNTFISFDDLWKTFGNGGPLLELIYLINHSMTLEAKINNQITRIDSEIDEREWFNVLAVIAIAGQYDLSIKLDVLFEKIKLKNASKLLQQFEKEFFVKISDNGERIKCLHSVRAHLIIKCLEGKFGFNYLQALLLTLSVIDNSTMYLLLKYFSKNKVSEEVVDEFSNISFEDLSVVEDILRGLLWLSITDYLSVNKKVIEEGNRIFTNNYVMIALCDITGFIDTQQTTSDLLKIYDKKRPGIIDEVNSLINRQTTRFLEYEYPKRFLENIANSIIEFVEKKTVNTRSLGYILFWANKLGVSISISSEIDVKEPKDYMGLLGLVKGLISQGLYSKADEIKNKYEKKLLSDANIVSLYIKDNEIFAEVVPNYYPESKANRAIKDFGYNEKCMYAINMLSCLYPQLERYNVTLLGTKILDINIPDTEKHIPKENLPDKWITELNGICHRMLEYENSLDDWKDVFDNINSYRNKIIDLFEELLCQLGKFYRKGTFDPKQINQIQVELNKGRDFSIPKCARDKFGISNDADNLKVSNLKESAVENEQHETLGKADRLWIGDACNKFFSGVNNYINGLYSMMEGLANNKDPKEYCRLQFFNIVSSYELYYQFLEANKSFFAAYDCAVNEEKELILLEKIVALTKWIYLNGYRHENNIVYDAYESFKKNKRSIDDYLKKEIGDYTEVQEIEFIEETIVLHVNMSESDTLIEKIYYEVQKLVGNCGTISAERGYLFNRIRKICFAISDDKYKDFLFINIPINSFTLAKDVEQLHKYVIGADRQNTIVPPAYMGNGAIASVIYIASQLVQINEALFVTSKYSIPETIDSINKMLKLELEEIGKTIKEFPDYAELYQDIMMIRSLNLITIDNNEYKSNIDLLEKFISKYGDSM</sequence>
<keyword evidence="2" id="KW-1185">Reference proteome</keyword>
<dbReference type="InterPro" id="IPR027417">
    <property type="entry name" value="P-loop_NTPase"/>
</dbReference>
<protein>
    <submittedName>
        <fullName evidence="1">Uncharacterized protein</fullName>
    </submittedName>
</protein>
<name>A0A0M6WV17_9FIRM</name>
<dbReference type="Proteomes" id="UP000049979">
    <property type="component" value="Unassembled WGS sequence"/>
</dbReference>
<dbReference type="RefSeq" id="WP_055068267.1">
    <property type="nucleotide sequence ID" value="NZ_CP173697.1"/>
</dbReference>
<proteinExistence type="predicted"/>
<gene>
    <name evidence="1" type="ORF">M72_09991</name>
</gene>